<name>A0A8J9UDB0_9NEOP</name>
<evidence type="ECO:0000313" key="3">
    <source>
        <dbReference type="Proteomes" id="UP000838878"/>
    </source>
</evidence>
<accession>A0A8J9UDB0</accession>
<evidence type="ECO:0000313" key="2">
    <source>
        <dbReference type="EMBL" id="CAH0717319.1"/>
    </source>
</evidence>
<proteinExistence type="predicted"/>
<sequence>MQPNLKYKRNHEYRTGRTRARQIGLSFLQSHHCESSGLQFYDKNTHNSLSSFYIFMLALHLRALLYE</sequence>
<keyword evidence="3" id="KW-1185">Reference proteome</keyword>
<feature type="transmembrane region" description="Helical" evidence="1">
    <location>
        <begin position="48"/>
        <end position="65"/>
    </location>
</feature>
<dbReference type="AlphaFoldDB" id="A0A8J9UDB0"/>
<keyword evidence="1" id="KW-0812">Transmembrane</keyword>
<dbReference type="EMBL" id="OV170232">
    <property type="protein sequence ID" value="CAH0717319.1"/>
    <property type="molecule type" value="Genomic_DNA"/>
</dbReference>
<protein>
    <submittedName>
        <fullName evidence="2">Uncharacterized protein</fullName>
    </submittedName>
</protein>
<dbReference type="Proteomes" id="UP000838878">
    <property type="component" value="Chromosome 12"/>
</dbReference>
<feature type="non-terminal residue" evidence="2">
    <location>
        <position position="67"/>
    </location>
</feature>
<keyword evidence="1" id="KW-1133">Transmembrane helix</keyword>
<evidence type="ECO:0000256" key="1">
    <source>
        <dbReference type="SAM" id="Phobius"/>
    </source>
</evidence>
<reference evidence="2" key="1">
    <citation type="submission" date="2021-12" db="EMBL/GenBank/DDBJ databases">
        <authorList>
            <person name="Martin H S."/>
        </authorList>
    </citation>
    <scope>NUCLEOTIDE SEQUENCE</scope>
</reference>
<keyword evidence="1" id="KW-0472">Membrane</keyword>
<organism evidence="2 3">
    <name type="scientific">Brenthis ino</name>
    <name type="common">lesser marbled fritillary</name>
    <dbReference type="NCBI Taxonomy" id="405034"/>
    <lineage>
        <taxon>Eukaryota</taxon>
        <taxon>Metazoa</taxon>
        <taxon>Ecdysozoa</taxon>
        <taxon>Arthropoda</taxon>
        <taxon>Hexapoda</taxon>
        <taxon>Insecta</taxon>
        <taxon>Pterygota</taxon>
        <taxon>Neoptera</taxon>
        <taxon>Endopterygota</taxon>
        <taxon>Lepidoptera</taxon>
        <taxon>Glossata</taxon>
        <taxon>Ditrysia</taxon>
        <taxon>Papilionoidea</taxon>
        <taxon>Nymphalidae</taxon>
        <taxon>Heliconiinae</taxon>
        <taxon>Argynnini</taxon>
        <taxon>Brenthis</taxon>
    </lineage>
</organism>
<gene>
    <name evidence="2" type="ORF">BINO364_LOCUS3937</name>
</gene>